<protein>
    <submittedName>
        <fullName evidence="1">Uncharacterized protein</fullName>
    </submittedName>
</protein>
<sequence>MIKELSYHAIAVGIAQEAIAYLDDEMNYSSRYLYLLKIELIAGLIP</sequence>
<evidence type="ECO:0000313" key="1">
    <source>
        <dbReference type="EMBL" id="MBW4545705.1"/>
    </source>
</evidence>
<organism evidence="1 2">
    <name type="scientific">Symplocastrum torsivum CPER-KK1</name>
    <dbReference type="NCBI Taxonomy" id="450513"/>
    <lineage>
        <taxon>Bacteria</taxon>
        <taxon>Bacillati</taxon>
        <taxon>Cyanobacteriota</taxon>
        <taxon>Cyanophyceae</taxon>
        <taxon>Oscillatoriophycideae</taxon>
        <taxon>Oscillatoriales</taxon>
        <taxon>Microcoleaceae</taxon>
        <taxon>Symplocastrum</taxon>
    </lineage>
</organism>
<dbReference type="Proteomes" id="UP000753908">
    <property type="component" value="Unassembled WGS sequence"/>
</dbReference>
<accession>A0A951PKN6</accession>
<dbReference type="AlphaFoldDB" id="A0A951PKN6"/>
<reference evidence="1" key="1">
    <citation type="submission" date="2021-05" db="EMBL/GenBank/DDBJ databases">
        <authorList>
            <person name="Pietrasiak N."/>
            <person name="Ward R."/>
            <person name="Stajich J.E."/>
            <person name="Kurbessoian T."/>
        </authorList>
    </citation>
    <scope>NUCLEOTIDE SEQUENCE</scope>
    <source>
        <strain evidence="1">CPER-KK1</strain>
    </source>
</reference>
<evidence type="ECO:0000313" key="2">
    <source>
        <dbReference type="Proteomes" id="UP000753908"/>
    </source>
</evidence>
<gene>
    <name evidence="1" type="ORF">KME25_14835</name>
</gene>
<dbReference type="EMBL" id="JAHHIF010000017">
    <property type="protein sequence ID" value="MBW4545705.1"/>
    <property type="molecule type" value="Genomic_DNA"/>
</dbReference>
<name>A0A951PKN6_9CYAN</name>
<proteinExistence type="predicted"/>
<reference evidence="1" key="2">
    <citation type="journal article" date="2022" name="Microbiol. Resour. Announc.">
        <title>Metagenome Sequencing to Explore Phylogenomics of Terrestrial Cyanobacteria.</title>
        <authorList>
            <person name="Ward R.D."/>
            <person name="Stajich J.E."/>
            <person name="Johansen J.R."/>
            <person name="Huntemann M."/>
            <person name="Clum A."/>
            <person name="Foster B."/>
            <person name="Foster B."/>
            <person name="Roux S."/>
            <person name="Palaniappan K."/>
            <person name="Varghese N."/>
            <person name="Mukherjee S."/>
            <person name="Reddy T.B.K."/>
            <person name="Daum C."/>
            <person name="Copeland A."/>
            <person name="Chen I.A."/>
            <person name="Ivanova N.N."/>
            <person name="Kyrpides N.C."/>
            <person name="Shapiro N."/>
            <person name="Eloe-Fadrosh E.A."/>
            <person name="Pietrasiak N."/>
        </authorList>
    </citation>
    <scope>NUCLEOTIDE SEQUENCE</scope>
    <source>
        <strain evidence="1">CPER-KK1</strain>
    </source>
</reference>
<comment type="caution">
    <text evidence="1">The sequence shown here is derived from an EMBL/GenBank/DDBJ whole genome shotgun (WGS) entry which is preliminary data.</text>
</comment>